<keyword evidence="1" id="KW-0282">Flagellum</keyword>
<accession>A0ABD7HJP2</accession>
<dbReference type="AlphaFoldDB" id="A0ABD7HJP2"/>
<keyword evidence="1" id="KW-0966">Cell projection</keyword>
<evidence type="ECO:0000313" key="2">
    <source>
        <dbReference type="Proteomes" id="UP000284557"/>
    </source>
</evidence>
<name>A0ABD7HJP2_9MYCO</name>
<dbReference type="RefSeq" id="WP_100521932.1">
    <property type="nucleotide sequence ID" value="NZ_QXAD01000001.1"/>
</dbReference>
<dbReference type="EMBL" id="QXBN01000018">
    <property type="protein sequence ID" value="RIT33874.1"/>
    <property type="molecule type" value="Genomic_DNA"/>
</dbReference>
<comment type="caution">
    <text evidence="1">The sequence shown here is derived from an EMBL/GenBank/DDBJ whole genome shotgun (WGS) entry which is preliminary data.</text>
</comment>
<dbReference type="Proteomes" id="UP000284557">
    <property type="component" value="Unassembled WGS sequence"/>
</dbReference>
<evidence type="ECO:0000313" key="1">
    <source>
        <dbReference type="EMBL" id="RIT33874.1"/>
    </source>
</evidence>
<proteinExistence type="predicted"/>
<organism evidence="1 2">
    <name type="scientific">Mycobacteroides abscessus</name>
    <dbReference type="NCBI Taxonomy" id="36809"/>
    <lineage>
        <taxon>Bacteria</taxon>
        <taxon>Bacillati</taxon>
        <taxon>Actinomycetota</taxon>
        <taxon>Actinomycetes</taxon>
        <taxon>Mycobacteriales</taxon>
        <taxon>Mycobacteriaceae</taxon>
        <taxon>Mycobacteroides</taxon>
    </lineage>
</organism>
<keyword evidence="1" id="KW-0969">Cilium</keyword>
<sequence length="118" mass="12960">MSREAKREAVKAAMSVAEDITSGKLTPEDMDVQVATECRRLFGLVTGPDDPLWELHVGITRQVLGLDGIPVDELAERVAAARQSRQRGRPAAVSSWIERVLAEQATDDDESEPDSECR</sequence>
<reference evidence="1 2" key="1">
    <citation type="submission" date="2018-08" db="EMBL/GenBank/DDBJ databases">
        <title>Linezolid Resistance in Mycobacterium abscessus: MIC Distribution and Comprehensive Investigation of Resistance Mechanisms.</title>
        <authorList>
            <person name="Ye M."/>
            <person name="Xu L."/>
            <person name="Zou Y."/>
            <person name="Li B."/>
            <person name="Guo Q."/>
            <person name="Zhang Y."/>
            <person name="Zhan M."/>
            <person name="Xu B."/>
            <person name="Yu F."/>
            <person name="Zhang Z."/>
            <person name="Chu H."/>
        </authorList>
    </citation>
    <scope>NUCLEOTIDE SEQUENCE [LARGE SCALE GENOMIC DNA]</scope>
    <source>
        <strain evidence="1 2">G143</strain>
    </source>
</reference>
<gene>
    <name evidence="1" type="ORF">D2E76_21020</name>
</gene>
<protein>
    <submittedName>
        <fullName evidence="1">Flagellar hook-length control protein</fullName>
    </submittedName>
</protein>